<reference evidence="2" key="3">
    <citation type="submission" date="2020-12" db="UniProtKB">
        <authorList>
            <consortium name="EnsemblPlants"/>
        </authorList>
    </citation>
    <scope>IDENTIFICATION</scope>
</reference>
<dbReference type="EnsemblPlants" id="Pp3c3_24750V3.2">
    <property type="protein sequence ID" value="Pp3c3_24750V3.2"/>
    <property type="gene ID" value="Pp3c3_24750"/>
</dbReference>
<evidence type="ECO:0000313" key="3">
    <source>
        <dbReference type="Proteomes" id="UP000006727"/>
    </source>
</evidence>
<proteinExistence type="predicted"/>
<sequence length="87" mass="9832">MTWFRKAPPRWLRMSRMMVLMDLFKPRPDCVHGTRDHIHVTCYNTGKPKDLEGICPCSDVTARCPSEFVCLDVSCHTGMKGAGGAEF</sequence>
<dbReference type="Gramene" id="Pp3c3_24750V3.2">
    <property type="protein sequence ID" value="Pp3c3_24750V3.2"/>
    <property type="gene ID" value="Pp3c3_24750"/>
</dbReference>
<dbReference type="InParanoid" id="A0A2K1KVZ4"/>
<organism evidence="1">
    <name type="scientific">Physcomitrium patens</name>
    <name type="common">Spreading-leaved earth moss</name>
    <name type="synonym">Physcomitrella patens</name>
    <dbReference type="NCBI Taxonomy" id="3218"/>
    <lineage>
        <taxon>Eukaryota</taxon>
        <taxon>Viridiplantae</taxon>
        <taxon>Streptophyta</taxon>
        <taxon>Embryophyta</taxon>
        <taxon>Bryophyta</taxon>
        <taxon>Bryophytina</taxon>
        <taxon>Bryopsida</taxon>
        <taxon>Funariidae</taxon>
        <taxon>Funariales</taxon>
        <taxon>Funariaceae</taxon>
        <taxon>Physcomitrium</taxon>
    </lineage>
</organism>
<gene>
    <name evidence="1" type="ORF">PHYPA_004914</name>
</gene>
<evidence type="ECO:0000313" key="2">
    <source>
        <dbReference type="EnsemblPlants" id="Pp3c3_24750V3.1"/>
    </source>
</evidence>
<dbReference type="AlphaFoldDB" id="A0A2K1KVZ4"/>
<evidence type="ECO:0000313" key="1">
    <source>
        <dbReference type="EMBL" id="PNR57920.1"/>
    </source>
</evidence>
<name>A0A2K1KVZ4_PHYPA</name>
<dbReference type="Gramene" id="Pp3c3_24750V3.1">
    <property type="protein sequence ID" value="Pp3c3_24750V3.1"/>
    <property type="gene ID" value="Pp3c3_24750"/>
</dbReference>
<accession>A0A2K1KVZ4</accession>
<dbReference type="EMBL" id="ABEU02000003">
    <property type="protein sequence ID" value="PNR57920.1"/>
    <property type="molecule type" value="Genomic_DNA"/>
</dbReference>
<keyword evidence="3" id="KW-1185">Reference proteome</keyword>
<reference evidence="1 3" key="2">
    <citation type="journal article" date="2018" name="Plant J.">
        <title>The Physcomitrella patens chromosome-scale assembly reveals moss genome structure and evolution.</title>
        <authorList>
            <person name="Lang D."/>
            <person name="Ullrich K.K."/>
            <person name="Murat F."/>
            <person name="Fuchs J."/>
            <person name="Jenkins J."/>
            <person name="Haas F.B."/>
            <person name="Piednoel M."/>
            <person name="Gundlach H."/>
            <person name="Van Bel M."/>
            <person name="Meyberg R."/>
            <person name="Vives C."/>
            <person name="Morata J."/>
            <person name="Symeonidi A."/>
            <person name="Hiss M."/>
            <person name="Muchero W."/>
            <person name="Kamisugi Y."/>
            <person name="Saleh O."/>
            <person name="Blanc G."/>
            <person name="Decker E.L."/>
            <person name="van Gessel N."/>
            <person name="Grimwood J."/>
            <person name="Hayes R.D."/>
            <person name="Graham S.W."/>
            <person name="Gunter L.E."/>
            <person name="McDaniel S.F."/>
            <person name="Hoernstein S.N.W."/>
            <person name="Larsson A."/>
            <person name="Li F.W."/>
            <person name="Perroud P.F."/>
            <person name="Phillips J."/>
            <person name="Ranjan P."/>
            <person name="Rokshar D.S."/>
            <person name="Rothfels C.J."/>
            <person name="Schneider L."/>
            <person name="Shu S."/>
            <person name="Stevenson D.W."/>
            <person name="Thummler F."/>
            <person name="Tillich M."/>
            <person name="Villarreal Aguilar J.C."/>
            <person name="Widiez T."/>
            <person name="Wong G.K."/>
            <person name="Wymore A."/>
            <person name="Zhang Y."/>
            <person name="Zimmer A.D."/>
            <person name="Quatrano R.S."/>
            <person name="Mayer K.F.X."/>
            <person name="Goodstein D."/>
            <person name="Casacuberta J.M."/>
            <person name="Vandepoele K."/>
            <person name="Reski R."/>
            <person name="Cuming A.C."/>
            <person name="Tuskan G.A."/>
            <person name="Maumus F."/>
            <person name="Salse J."/>
            <person name="Schmutz J."/>
            <person name="Rensing S.A."/>
        </authorList>
    </citation>
    <scope>NUCLEOTIDE SEQUENCE [LARGE SCALE GENOMIC DNA]</scope>
    <source>
        <strain evidence="2 3">cv. Gransden 2004</strain>
    </source>
</reference>
<dbReference type="EnsemblPlants" id="Pp3c3_24750V3.1">
    <property type="protein sequence ID" value="Pp3c3_24750V3.1"/>
    <property type="gene ID" value="Pp3c3_24750"/>
</dbReference>
<protein>
    <submittedName>
        <fullName evidence="1 2">Uncharacterized protein</fullName>
    </submittedName>
</protein>
<dbReference type="Proteomes" id="UP000006727">
    <property type="component" value="Chromosome 3"/>
</dbReference>
<reference evidence="1 3" key="1">
    <citation type="journal article" date="2008" name="Science">
        <title>The Physcomitrella genome reveals evolutionary insights into the conquest of land by plants.</title>
        <authorList>
            <person name="Rensing S."/>
            <person name="Lang D."/>
            <person name="Zimmer A."/>
            <person name="Terry A."/>
            <person name="Salamov A."/>
            <person name="Shapiro H."/>
            <person name="Nishiyama T."/>
            <person name="Perroud P.-F."/>
            <person name="Lindquist E."/>
            <person name="Kamisugi Y."/>
            <person name="Tanahashi T."/>
            <person name="Sakakibara K."/>
            <person name="Fujita T."/>
            <person name="Oishi K."/>
            <person name="Shin-I T."/>
            <person name="Kuroki Y."/>
            <person name="Toyoda A."/>
            <person name="Suzuki Y."/>
            <person name="Hashimoto A."/>
            <person name="Yamaguchi K."/>
            <person name="Sugano A."/>
            <person name="Kohara Y."/>
            <person name="Fujiyama A."/>
            <person name="Anterola A."/>
            <person name="Aoki S."/>
            <person name="Ashton N."/>
            <person name="Barbazuk W.B."/>
            <person name="Barker E."/>
            <person name="Bennetzen J."/>
            <person name="Bezanilla M."/>
            <person name="Blankenship R."/>
            <person name="Cho S.H."/>
            <person name="Dutcher S."/>
            <person name="Estelle M."/>
            <person name="Fawcett J.A."/>
            <person name="Gundlach H."/>
            <person name="Hanada K."/>
            <person name="Heyl A."/>
            <person name="Hicks K.A."/>
            <person name="Hugh J."/>
            <person name="Lohr M."/>
            <person name="Mayer K."/>
            <person name="Melkozernov A."/>
            <person name="Murata T."/>
            <person name="Nelson D."/>
            <person name="Pils B."/>
            <person name="Prigge M."/>
            <person name="Reiss B."/>
            <person name="Renner T."/>
            <person name="Rombauts S."/>
            <person name="Rushton P."/>
            <person name="Sanderfoot A."/>
            <person name="Schween G."/>
            <person name="Shiu S.-H."/>
            <person name="Stueber K."/>
            <person name="Theodoulou F.L."/>
            <person name="Tu H."/>
            <person name="Van de Peer Y."/>
            <person name="Verrier P.J."/>
            <person name="Waters E."/>
            <person name="Wood A."/>
            <person name="Yang L."/>
            <person name="Cove D."/>
            <person name="Cuming A."/>
            <person name="Hasebe M."/>
            <person name="Lucas S."/>
            <person name="Mishler D.B."/>
            <person name="Reski R."/>
            <person name="Grigoriev I."/>
            <person name="Quatrano R.S."/>
            <person name="Boore J.L."/>
        </authorList>
    </citation>
    <scope>NUCLEOTIDE SEQUENCE [LARGE SCALE GENOMIC DNA]</scope>
    <source>
        <strain evidence="2 3">cv. Gransden 2004</strain>
    </source>
</reference>